<dbReference type="PANTHER" id="PTHR48446">
    <property type="entry name" value="DNA-DIRECTED RNA POLYMERASE SUBUNIT BETA' N-TERMINAL SECTION"/>
    <property type="match status" value="1"/>
</dbReference>
<dbReference type="STRING" id="33114.A0A2G2WRU7"/>
<keyword evidence="1" id="KW-0479">Metal-binding</keyword>
<dbReference type="Proteomes" id="UP000224567">
    <property type="component" value="Unassembled WGS sequence"/>
</dbReference>
<name>A0A2G2WRU7_CAPBA</name>
<gene>
    <name evidence="3" type="ORF">CQW23_12184</name>
</gene>
<dbReference type="OrthoDB" id="270392at2759"/>
<organism evidence="3 4">
    <name type="scientific">Capsicum baccatum</name>
    <name type="common">Peruvian pepper</name>
    <dbReference type="NCBI Taxonomy" id="33114"/>
    <lineage>
        <taxon>Eukaryota</taxon>
        <taxon>Viridiplantae</taxon>
        <taxon>Streptophyta</taxon>
        <taxon>Embryophyta</taxon>
        <taxon>Tracheophyta</taxon>
        <taxon>Spermatophyta</taxon>
        <taxon>Magnoliopsida</taxon>
        <taxon>eudicotyledons</taxon>
        <taxon>Gunneridae</taxon>
        <taxon>Pentapetalae</taxon>
        <taxon>asterids</taxon>
        <taxon>lamiids</taxon>
        <taxon>Solanales</taxon>
        <taxon>Solanaceae</taxon>
        <taxon>Solanoideae</taxon>
        <taxon>Capsiceae</taxon>
        <taxon>Capsicum</taxon>
    </lineage>
</organism>
<dbReference type="EMBL" id="MLFT02000005">
    <property type="protein sequence ID" value="PHT47976.1"/>
    <property type="molecule type" value="Genomic_DNA"/>
</dbReference>
<reference evidence="3 4" key="1">
    <citation type="journal article" date="2017" name="Genome Biol.">
        <title>New reference genome sequences of hot pepper reveal the massive evolution of plant disease-resistance genes by retroduplication.</title>
        <authorList>
            <person name="Kim S."/>
            <person name="Park J."/>
            <person name="Yeom S.I."/>
            <person name="Kim Y.M."/>
            <person name="Seo E."/>
            <person name="Kim K.T."/>
            <person name="Kim M.S."/>
            <person name="Lee J.M."/>
            <person name="Cheong K."/>
            <person name="Shin H.S."/>
            <person name="Kim S.B."/>
            <person name="Han K."/>
            <person name="Lee J."/>
            <person name="Park M."/>
            <person name="Lee H.A."/>
            <person name="Lee H.Y."/>
            <person name="Lee Y."/>
            <person name="Oh S."/>
            <person name="Lee J.H."/>
            <person name="Choi E."/>
            <person name="Choi E."/>
            <person name="Lee S.E."/>
            <person name="Jeon J."/>
            <person name="Kim H."/>
            <person name="Choi G."/>
            <person name="Song H."/>
            <person name="Lee J."/>
            <person name="Lee S.C."/>
            <person name="Kwon J.K."/>
            <person name="Lee H.Y."/>
            <person name="Koo N."/>
            <person name="Hong Y."/>
            <person name="Kim R.W."/>
            <person name="Kang W.H."/>
            <person name="Huh J.H."/>
            <person name="Kang B.C."/>
            <person name="Yang T.J."/>
            <person name="Lee Y.H."/>
            <person name="Bennetzen J.L."/>
            <person name="Choi D."/>
        </authorList>
    </citation>
    <scope>NUCLEOTIDE SEQUENCE [LARGE SCALE GENOMIC DNA]</scope>
    <source>
        <strain evidence="4">cv. PBC81</strain>
    </source>
</reference>
<protein>
    <submittedName>
        <fullName evidence="3">Uncharacterized protein</fullName>
    </submittedName>
</protein>
<comment type="caution">
    <text evidence="3">The sequence shown here is derived from an EMBL/GenBank/DDBJ whole genome shotgun (WGS) entry which is preliminary data.</text>
</comment>
<evidence type="ECO:0000313" key="3">
    <source>
        <dbReference type="EMBL" id="PHT47976.1"/>
    </source>
</evidence>
<evidence type="ECO:0000256" key="2">
    <source>
        <dbReference type="ARBA" id="ARBA00022833"/>
    </source>
</evidence>
<dbReference type="PANTHER" id="PTHR48446:SF1">
    <property type="entry name" value="DNA-DIRECTED RNA POLYMERASE SUBUNIT BETA' N-TERMINAL SECTION"/>
    <property type="match status" value="1"/>
</dbReference>
<dbReference type="Gene3D" id="2.40.40.20">
    <property type="match status" value="2"/>
</dbReference>
<evidence type="ECO:0000313" key="4">
    <source>
        <dbReference type="Proteomes" id="UP000224567"/>
    </source>
</evidence>
<sequence length="94" mass="10611">MQMQAAQYINIVVHGVPPHMQTPKPLSGFAQCLKEKQGQFRGNLSEKRVEYTGLTIVSPDINLRIIEICPYNVDGDEMNTHVPQTEEARTELLC</sequence>
<reference evidence="4" key="2">
    <citation type="journal article" date="2017" name="J. Anim. Genet.">
        <title>Multiple reference genome sequences of hot pepper reveal the massive evolution of plant disease resistance genes by retroduplication.</title>
        <authorList>
            <person name="Kim S."/>
            <person name="Park J."/>
            <person name="Yeom S.-I."/>
            <person name="Kim Y.-M."/>
            <person name="Seo E."/>
            <person name="Kim K.-T."/>
            <person name="Kim M.-S."/>
            <person name="Lee J.M."/>
            <person name="Cheong K."/>
            <person name="Shin H.-S."/>
            <person name="Kim S.-B."/>
            <person name="Han K."/>
            <person name="Lee J."/>
            <person name="Park M."/>
            <person name="Lee H.-A."/>
            <person name="Lee H.-Y."/>
            <person name="Lee Y."/>
            <person name="Oh S."/>
            <person name="Lee J.H."/>
            <person name="Choi E."/>
            <person name="Choi E."/>
            <person name="Lee S.E."/>
            <person name="Jeon J."/>
            <person name="Kim H."/>
            <person name="Choi G."/>
            <person name="Song H."/>
            <person name="Lee J."/>
            <person name="Lee S.-C."/>
            <person name="Kwon J.-K."/>
            <person name="Lee H.-Y."/>
            <person name="Koo N."/>
            <person name="Hong Y."/>
            <person name="Kim R.W."/>
            <person name="Kang W.-H."/>
            <person name="Huh J.H."/>
            <person name="Kang B.-C."/>
            <person name="Yang T.-J."/>
            <person name="Lee Y.-H."/>
            <person name="Bennetzen J.L."/>
            <person name="Choi D."/>
        </authorList>
    </citation>
    <scope>NUCLEOTIDE SEQUENCE [LARGE SCALE GENOMIC DNA]</scope>
    <source>
        <strain evidence="4">cv. PBC81</strain>
    </source>
</reference>
<keyword evidence="2" id="KW-0862">Zinc</keyword>
<keyword evidence="4" id="KW-1185">Reference proteome</keyword>
<accession>A0A2G2WRU7</accession>
<proteinExistence type="predicted"/>
<dbReference type="InterPro" id="IPR015700">
    <property type="entry name" value="RPC1"/>
</dbReference>
<dbReference type="SUPFAM" id="SSF64484">
    <property type="entry name" value="beta and beta-prime subunits of DNA dependent RNA-polymerase"/>
    <property type="match status" value="1"/>
</dbReference>
<dbReference type="GO" id="GO:0046872">
    <property type="term" value="F:metal ion binding"/>
    <property type="evidence" value="ECO:0007669"/>
    <property type="project" value="UniProtKB-KW"/>
</dbReference>
<evidence type="ECO:0000256" key="1">
    <source>
        <dbReference type="ARBA" id="ARBA00022723"/>
    </source>
</evidence>
<dbReference type="AlphaFoldDB" id="A0A2G2WRU7"/>